<dbReference type="AlphaFoldDB" id="A0A9W6FXL6"/>
<keyword evidence="1" id="KW-0413">Isomerase</keyword>
<dbReference type="CDD" id="cd03786">
    <property type="entry name" value="GTB_UDP-GlcNAc_2-Epimerase"/>
    <property type="match status" value="1"/>
</dbReference>
<dbReference type="EMBL" id="BSDS01000001">
    <property type="protein sequence ID" value="GLI36677.1"/>
    <property type="molecule type" value="Genomic_DNA"/>
</dbReference>
<reference evidence="3" key="1">
    <citation type="submission" date="2022-12" db="EMBL/GenBank/DDBJ databases">
        <title>Reference genome sequencing for broad-spectrum identification of bacterial and archaeal isolates by mass spectrometry.</title>
        <authorList>
            <person name="Sekiguchi Y."/>
            <person name="Tourlousse D.M."/>
        </authorList>
    </citation>
    <scope>NUCLEOTIDE SEQUENCE</scope>
    <source>
        <strain evidence="3">H2</strain>
    </source>
</reference>
<dbReference type="NCBIfam" id="TIGR00236">
    <property type="entry name" value="wecB"/>
    <property type="match status" value="1"/>
</dbReference>
<gene>
    <name evidence="3" type="primary">wbpI</name>
    <name evidence="3" type="ORF">GHYDROH2_01780</name>
</gene>
<dbReference type="PANTHER" id="PTHR43174">
    <property type="entry name" value="UDP-N-ACETYLGLUCOSAMINE 2-EPIMERASE"/>
    <property type="match status" value="1"/>
</dbReference>
<evidence type="ECO:0000256" key="1">
    <source>
        <dbReference type="RuleBase" id="RU003513"/>
    </source>
</evidence>
<dbReference type="Gene3D" id="3.40.50.2000">
    <property type="entry name" value="Glycogen Phosphorylase B"/>
    <property type="match status" value="2"/>
</dbReference>
<evidence type="ECO:0000313" key="4">
    <source>
        <dbReference type="Proteomes" id="UP001144352"/>
    </source>
</evidence>
<dbReference type="SUPFAM" id="SSF53756">
    <property type="entry name" value="UDP-Glycosyltransferase/glycogen phosphorylase"/>
    <property type="match status" value="1"/>
</dbReference>
<keyword evidence="4" id="KW-1185">Reference proteome</keyword>
<dbReference type="GO" id="GO:0016853">
    <property type="term" value="F:isomerase activity"/>
    <property type="evidence" value="ECO:0007669"/>
    <property type="project" value="UniProtKB-KW"/>
</dbReference>
<comment type="caution">
    <text evidence="3">The sequence shown here is derived from an EMBL/GenBank/DDBJ whole genome shotgun (WGS) entry which is preliminary data.</text>
</comment>
<organism evidence="3 4">
    <name type="scientific">Geobacter hydrogenophilus</name>
    <dbReference type="NCBI Taxonomy" id="40983"/>
    <lineage>
        <taxon>Bacteria</taxon>
        <taxon>Pseudomonadati</taxon>
        <taxon>Thermodesulfobacteriota</taxon>
        <taxon>Desulfuromonadia</taxon>
        <taxon>Geobacterales</taxon>
        <taxon>Geobacteraceae</taxon>
        <taxon>Geobacter</taxon>
    </lineage>
</organism>
<dbReference type="PANTHER" id="PTHR43174:SF1">
    <property type="entry name" value="UDP-N-ACETYLGLUCOSAMINE 2-EPIMERASE"/>
    <property type="match status" value="1"/>
</dbReference>
<proteinExistence type="inferred from homology"/>
<feature type="domain" description="UDP-N-acetylglucosamine 2-epimerase" evidence="2">
    <location>
        <begin position="23"/>
        <end position="356"/>
    </location>
</feature>
<name>A0A9W6FXL6_9BACT</name>
<evidence type="ECO:0000259" key="2">
    <source>
        <dbReference type="Pfam" id="PF02350"/>
    </source>
</evidence>
<dbReference type="Pfam" id="PF02350">
    <property type="entry name" value="Epimerase_2"/>
    <property type="match status" value="1"/>
</dbReference>
<comment type="similarity">
    <text evidence="1">Belongs to the UDP-N-acetylglucosamine 2-epimerase family.</text>
</comment>
<dbReference type="Proteomes" id="UP001144352">
    <property type="component" value="Unassembled WGS sequence"/>
</dbReference>
<protein>
    <submittedName>
        <fullName evidence="3">UDP-2,3-diacetamido-2,3-dideoxy-D-glucuronate 2-epimerase</fullName>
    </submittedName>
</protein>
<dbReference type="InterPro" id="IPR003331">
    <property type="entry name" value="UDP_GlcNAc_Epimerase_2_dom"/>
</dbReference>
<evidence type="ECO:0000313" key="3">
    <source>
        <dbReference type="EMBL" id="GLI36677.1"/>
    </source>
</evidence>
<dbReference type="InterPro" id="IPR029767">
    <property type="entry name" value="WecB-like"/>
</dbReference>
<sequence>MLKIVTIVGARPQFIKAAAVSREIVKHPEIREIIVHTGQHFDVNMSDVFFNEMDIPRPDYYLDINSMAHGAMTGRMLEKIEEVLNKEVPDFVMVYGDTNSTLAGALAAKKALIKVVHVEAGLRSFNMHMPEEINRILTDRISDILCCPTDKSIENLTNEGFKKFPCQIKKTGDVMQDAALFYGAFSAEKSTIMRLHGLEENDFTLCTLHRAENTDNHNKMASILDALNQISQEMKIVMPLHPRTRKIIESLDINLNFVPIAPVGYFDMIELLKHTKFVLTDSGGLQKEAYFFNKPCITLREETEWVELVEAGVNQLVGSDTEVILTKYADLKCHIPVFTNNLYGCGNASKQIVDILLADNPVFV</sequence>
<accession>A0A9W6FXL6</accession>